<keyword evidence="7 10" id="KW-0546">Nucleotide metabolism</keyword>
<evidence type="ECO:0000256" key="9">
    <source>
        <dbReference type="ARBA" id="ARBA00052017"/>
    </source>
</evidence>
<evidence type="ECO:0000256" key="10">
    <source>
        <dbReference type="HAMAP-Rule" id="MF_01405"/>
    </source>
</evidence>
<evidence type="ECO:0000256" key="4">
    <source>
        <dbReference type="ARBA" id="ARBA00022741"/>
    </source>
</evidence>
<dbReference type="GO" id="GO:0035870">
    <property type="term" value="F:dITP diphosphatase activity"/>
    <property type="evidence" value="ECO:0007669"/>
    <property type="project" value="UniProtKB-UniRule"/>
</dbReference>
<dbReference type="GO" id="GO:0005829">
    <property type="term" value="C:cytosol"/>
    <property type="evidence" value="ECO:0007669"/>
    <property type="project" value="TreeGrafter"/>
</dbReference>
<protein>
    <recommendedName>
        <fullName evidence="10">dITP/XTP pyrophosphatase</fullName>
        <ecNumber evidence="10">3.6.1.66</ecNumber>
    </recommendedName>
    <alternativeName>
        <fullName evidence="10">Non-canonical purine NTP pyrophosphatase</fullName>
    </alternativeName>
    <alternativeName>
        <fullName evidence="10">Non-standard purine NTP pyrophosphatase</fullName>
    </alternativeName>
    <alternativeName>
        <fullName evidence="10">Nucleoside-triphosphate diphosphatase</fullName>
    </alternativeName>
    <alternativeName>
        <fullName evidence="10">Nucleoside-triphosphate pyrophosphatase</fullName>
        <shortName evidence="10">NTPase</shortName>
    </alternativeName>
</protein>
<dbReference type="AlphaFoldDB" id="A0A7K1U9F8"/>
<evidence type="ECO:0000256" key="8">
    <source>
        <dbReference type="ARBA" id="ARBA00051875"/>
    </source>
</evidence>
<organism evidence="12 13">
    <name type="scientific">Chitinophaga tropicalis</name>
    <dbReference type="NCBI Taxonomy" id="2683588"/>
    <lineage>
        <taxon>Bacteria</taxon>
        <taxon>Pseudomonadati</taxon>
        <taxon>Bacteroidota</taxon>
        <taxon>Chitinophagia</taxon>
        <taxon>Chitinophagales</taxon>
        <taxon>Chitinophagaceae</taxon>
        <taxon>Chitinophaga</taxon>
    </lineage>
</organism>
<evidence type="ECO:0000256" key="1">
    <source>
        <dbReference type="ARBA" id="ARBA00008023"/>
    </source>
</evidence>
<dbReference type="GO" id="GO:0036220">
    <property type="term" value="F:ITP diphosphatase activity"/>
    <property type="evidence" value="ECO:0007669"/>
    <property type="project" value="UniProtKB-UniRule"/>
</dbReference>
<feature type="binding site" evidence="10">
    <location>
        <begin position="7"/>
        <end position="12"/>
    </location>
    <ligand>
        <name>substrate</name>
    </ligand>
</feature>
<feature type="binding site" evidence="10">
    <location>
        <position position="68"/>
    </location>
    <ligand>
        <name>Mg(2+)</name>
        <dbReference type="ChEBI" id="CHEBI:18420"/>
    </ligand>
</feature>
<keyword evidence="13" id="KW-1185">Reference proteome</keyword>
<dbReference type="HAMAP" id="MF_01405">
    <property type="entry name" value="Non_canon_purine_NTPase"/>
    <property type="match status" value="1"/>
</dbReference>
<dbReference type="NCBIfam" id="TIGR00042">
    <property type="entry name" value="RdgB/HAM1 family non-canonical purine NTP pyrophosphatase"/>
    <property type="match status" value="1"/>
</dbReference>
<dbReference type="EMBL" id="WRXN01000011">
    <property type="protein sequence ID" value="MVT11004.1"/>
    <property type="molecule type" value="Genomic_DNA"/>
</dbReference>
<keyword evidence="6 10" id="KW-0460">Magnesium</keyword>
<keyword evidence="5 10" id="KW-0378">Hydrolase</keyword>
<feature type="binding site" evidence="10">
    <location>
        <begin position="176"/>
        <end position="177"/>
    </location>
    <ligand>
        <name>substrate</name>
    </ligand>
</feature>
<evidence type="ECO:0000256" key="2">
    <source>
        <dbReference type="ARBA" id="ARBA00011738"/>
    </source>
</evidence>
<dbReference type="InterPro" id="IPR002637">
    <property type="entry name" value="RdgB/HAM1"/>
</dbReference>
<dbReference type="Pfam" id="PF01725">
    <property type="entry name" value="Ham1p_like"/>
    <property type="match status" value="1"/>
</dbReference>
<dbReference type="GO" id="GO:0046872">
    <property type="term" value="F:metal ion binding"/>
    <property type="evidence" value="ECO:0007669"/>
    <property type="project" value="UniProtKB-KW"/>
</dbReference>
<comment type="cofactor">
    <cofactor evidence="10">
        <name>Mg(2+)</name>
        <dbReference type="ChEBI" id="CHEBI:18420"/>
    </cofactor>
    <text evidence="10">Binds 1 Mg(2+) ion per subunit.</text>
</comment>
<dbReference type="GO" id="GO:0036222">
    <property type="term" value="F:XTP diphosphatase activity"/>
    <property type="evidence" value="ECO:0007669"/>
    <property type="project" value="UniProtKB-UniRule"/>
</dbReference>
<accession>A0A7K1U9F8</accession>
<dbReference type="CDD" id="cd00515">
    <property type="entry name" value="HAM1"/>
    <property type="match status" value="1"/>
</dbReference>
<evidence type="ECO:0000313" key="13">
    <source>
        <dbReference type="Proteomes" id="UP000461730"/>
    </source>
</evidence>
<dbReference type="EC" id="3.6.1.66" evidence="10"/>
<comment type="caution">
    <text evidence="10">Lacks conserved residue(s) required for the propagation of feature annotation.</text>
</comment>
<evidence type="ECO:0000256" key="11">
    <source>
        <dbReference type="RuleBase" id="RU003781"/>
    </source>
</evidence>
<comment type="similarity">
    <text evidence="1 10 11">Belongs to the HAM1 NTPase family.</text>
</comment>
<dbReference type="RefSeq" id="WP_157308430.1">
    <property type="nucleotide sequence ID" value="NZ_WRXN01000011.1"/>
</dbReference>
<sequence length="192" mass="21418">MKLVFATNNENKIREIRSVLGNSFSIETLQEAGIDIDIPEPHNTLEANATEKSDTIYTITGKDCFSEDTGLEIPALNGAPGVLSARYAGEQKSADDNIAKVLKEMEGKEDRRANFRTVISLIMDNEEFLFEGICPGTILHERRGSKGFGYDPIFIPDGATQTFAEMELETKNQYSHRAKAFHKLVAFLKEIK</sequence>
<gene>
    <name evidence="12" type="primary">rdgB</name>
    <name evidence="12" type="ORF">GO493_22240</name>
</gene>
<proteinExistence type="inferred from homology"/>
<comment type="caution">
    <text evidence="12">The sequence shown here is derived from an EMBL/GenBank/DDBJ whole genome shotgun (WGS) entry which is preliminary data.</text>
</comment>
<dbReference type="Gene3D" id="3.90.950.10">
    <property type="match status" value="1"/>
</dbReference>
<comment type="catalytic activity">
    <reaction evidence="8 10">
        <text>dITP + H2O = dIMP + diphosphate + H(+)</text>
        <dbReference type="Rhea" id="RHEA:28342"/>
        <dbReference type="ChEBI" id="CHEBI:15377"/>
        <dbReference type="ChEBI" id="CHEBI:15378"/>
        <dbReference type="ChEBI" id="CHEBI:33019"/>
        <dbReference type="ChEBI" id="CHEBI:61194"/>
        <dbReference type="ChEBI" id="CHEBI:61382"/>
        <dbReference type="EC" id="3.6.1.66"/>
    </reaction>
</comment>
<dbReference type="FunFam" id="3.90.950.10:FF:000001">
    <property type="entry name" value="dITP/XTP pyrophosphatase"/>
    <property type="match status" value="1"/>
</dbReference>
<evidence type="ECO:0000256" key="7">
    <source>
        <dbReference type="ARBA" id="ARBA00023080"/>
    </source>
</evidence>
<feature type="binding site" evidence="10">
    <location>
        <position position="171"/>
    </location>
    <ligand>
        <name>substrate</name>
    </ligand>
</feature>
<reference evidence="12 13" key="1">
    <citation type="submission" date="2019-12" db="EMBL/GenBank/DDBJ databases">
        <title>Chitinophaga sp. strain ysch24 (GDMCC 1.1355), whole genome shotgun sequence.</title>
        <authorList>
            <person name="Zhang X."/>
        </authorList>
    </citation>
    <scope>NUCLEOTIDE SEQUENCE [LARGE SCALE GENOMIC DNA]</scope>
    <source>
        <strain evidence="13">ysch24</strain>
    </source>
</reference>
<dbReference type="GO" id="GO:0009117">
    <property type="term" value="P:nucleotide metabolic process"/>
    <property type="evidence" value="ECO:0007669"/>
    <property type="project" value="UniProtKB-KW"/>
</dbReference>
<keyword evidence="4 10" id="KW-0547">Nucleotide-binding</keyword>
<evidence type="ECO:0000313" key="12">
    <source>
        <dbReference type="EMBL" id="MVT11004.1"/>
    </source>
</evidence>
<dbReference type="Proteomes" id="UP000461730">
    <property type="component" value="Unassembled WGS sequence"/>
</dbReference>
<comment type="catalytic activity">
    <reaction evidence="9 10">
        <text>XTP + H2O = XMP + diphosphate + H(+)</text>
        <dbReference type="Rhea" id="RHEA:28610"/>
        <dbReference type="ChEBI" id="CHEBI:15377"/>
        <dbReference type="ChEBI" id="CHEBI:15378"/>
        <dbReference type="ChEBI" id="CHEBI:33019"/>
        <dbReference type="ChEBI" id="CHEBI:57464"/>
        <dbReference type="ChEBI" id="CHEBI:61314"/>
        <dbReference type="EC" id="3.6.1.66"/>
    </reaction>
</comment>
<dbReference type="GO" id="GO:0000166">
    <property type="term" value="F:nucleotide binding"/>
    <property type="evidence" value="ECO:0007669"/>
    <property type="project" value="UniProtKB-KW"/>
</dbReference>
<keyword evidence="3 10" id="KW-0479">Metal-binding</keyword>
<dbReference type="PANTHER" id="PTHR11067:SF9">
    <property type="entry name" value="INOSINE TRIPHOSPHATE PYROPHOSPHATASE"/>
    <property type="match status" value="1"/>
</dbReference>
<comment type="catalytic activity">
    <reaction evidence="10">
        <text>ITP + H2O = IMP + diphosphate + H(+)</text>
        <dbReference type="Rhea" id="RHEA:29399"/>
        <dbReference type="ChEBI" id="CHEBI:15377"/>
        <dbReference type="ChEBI" id="CHEBI:15378"/>
        <dbReference type="ChEBI" id="CHEBI:33019"/>
        <dbReference type="ChEBI" id="CHEBI:58053"/>
        <dbReference type="ChEBI" id="CHEBI:61402"/>
        <dbReference type="EC" id="3.6.1.66"/>
    </reaction>
</comment>
<evidence type="ECO:0000256" key="3">
    <source>
        <dbReference type="ARBA" id="ARBA00022723"/>
    </source>
</evidence>
<feature type="binding site" evidence="10">
    <location>
        <position position="69"/>
    </location>
    <ligand>
        <name>substrate</name>
    </ligand>
</feature>
<name>A0A7K1U9F8_9BACT</name>
<dbReference type="GO" id="GO:0009146">
    <property type="term" value="P:purine nucleoside triphosphate catabolic process"/>
    <property type="evidence" value="ECO:0007669"/>
    <property type="project" value="UniProtKB-UniRule"/>
</dbReference>
<dbReference type="GO" id="GO:0017111">
    <property type="term" value="F:ribonucleoside triphosphate phosphatase activity"/>
    <property type="evidence" value="ECO:0007669"/>
    <property type="project" value="InterPro"/>
</dbReference>
<feature type="active site" description="Proton acceptor" evidence="10">
    <location>
        <position position="68"/>
    </location>
</feature>
<evidence type="ECO:0000256" key="6">
    <source>
        <dbReference type="ARBA" id="ARBA00022842"/>
    </source>
</evidence>
<dbReference type="SUPFAM" id="SSF52972">
    <property type="entry name" value="ITPase-like"/>
    <property type="match status" value="1"/>
</dbReference>
<dbReference type="InterPro" id="IPR020922">
    <property type="entry name" value="dITP/XTP_pyrophosphatase"/>
</dbReference>
<comment type="function">
    <text evidence="10">Pyrophosphatase that catalyzes the hydrolysis of nucleoside triphosphates to their monophosphate derivatives, with a high preference for the non-canonical purine nucleotides XTP (xanthosine triphosphate), dITP (deoxyinosine triphosphate) and ITP. Seems to function as a house-cleaning enzyme that removes non-canonical purine nucleotides from the nucleotide pool, thus preventing their incorporation into DNA/RNA and avoiding chromosomal lesions.</text>
</comment>
<dbReference type="InterPro" id="IPR029001">
    <property type="entry name" value="ITPase-like_fam"/>
</dbReference>
<feature type="binding site" evidence="10">
    <location>
        <begin position="148"/>
        <end position="151"/>
    </location>
    <ligand>
        <name>substrate</name>
    </ligand>
</feature>
<evidence type="ECO:0000256" key="5">
    <source>
        <dbReference type="ARBA" id="ARBA00022801"/>
    </source>
</evidence>
<comment type="subunit">
    <text evidence="2 10">Homodimer.</text>
</comment>
<dbReference type="PANTHER" id="PTHR11067">
    <property type="entry name" value="INOSINE TRIPHOSPHATE PYROPHOSPHATASE/HAM1 PROTEIN"/>
    <property type="match status" value="1"/>
</dbReference>